<sequence length="555" mass="64102">MPSRSGVEPPCRAIAALPQTVATTGGFDYTRAKWFRHRKLLTPAFHFKILESFLSVFTEKSQILVKILEEKANEETAFNIFPYITHCTLDIITETAMGIQVNAMSKKVNNYAEAVYGICGEISNRTTKALLAYDFVFYKSGYGKRFLKYLSTLHDTTNRVIKERKSLRQKQNLNQEEANVDDFGRKKRQAFLDLLIDVSQDGAVLTHEQIREEVDTFMFEGHDTTTASISWTIFLLGLHPNIQEKVYQEIKSVFQNKDVLEFSDINELKYLERVLKESLRLYPSVPAIARFTSEDLTIDDYFIPKGTTVSIHIMDIHLNPKYFPQPEKFDPDRFLPENSKDRHPYAYIPFSAGPRNCIGAKWHRHRKLLTPAFHFKILESFMPIFLEKSKLLVKLLEKEADGKTTFNIFPYITHCTLDIITETAMGIQINAMSNKKNSYVEALYGVCGEISNRMATGWLRSDFIFYNTSYGKRFLQYLSTLHGTTNRVVHERKDLRQKQTPNNENVEDEFGRKKHKAFLDILIDVSQDGTVLTNEQIREEVDTFMFEASDSLKIS</sequence>
<evidence type="ECO:0000313" key="2">
    <source>
        <dbReference type="Proteomes" id="UP001056778"/>
    </source>
</evidence>
<dbReference type="Proteomes" id="UP001056778">
    <property type="component" value="Chromosome 4"/>
</dbReference>
<proteinExistence type="predicted"/>
<name>A0ACB9T7L3_HOLOL</name>
<protein>
    <submittedName>
        <fullName evidence="1">Cytochrome p450 family 4</fullName>
    </submittedName>
</protein>
<reference evidence="1" key="1">
    <citation type="submission" date="2022-04" db="EMBL/GenBank/DDBJ databases">
        <title>Chromosome-scale genome assembly of Holotrichia oblita Faldermann.</title>
        <authorList>
            <person name="Rongchong L."/>
        </authorList>
    </citation>
    <scope>NUCLEOTIDE SEQUENCE</scope>
    <source>
        <strain evidence="1">81SQS9</strain>
    </source>
</reference>
<comment type="caution">
    <text evidence="1">The sequence shown here is derived from an EMBL/GenBank/DDBJ whole genome shotgun (WGS) entry which is preliminary data.</text>
</comment>
<accession>A0ACB9T7L3</accession>
<keyword evidence="2" id="KW-1185">Reference proteome</keyword>
<dbReference type="EMBL" id="CM043018">
    <property type="protein sequence ID" value="KAI4462782.1"/>
    <property type="molecule type" value="Genomic_DNA"/>
</dbReference>
<evidence type="ECO:0000313" key="1">
    <source>
        <dbReference type="EMBL" id="KAI4462782.1"/>
    </source>
</evidence>
<organism evidence="1 2">
    <name type="scientific">Holotrichia oblita</name>
    <name type="common">Chafer beetle</name>
    <dbReference type="NCBI Taxonomy" id="644536"/>
    <lineage>
        <taxon>Eukaryota</taxon>
        <taxon>Metazoa</taxon>
        <taxon>Ecdysozoa</taxon>
        <taxon>Arthropoda</taxon>
        <taxon>Hexapoda</taxon>
        <taxon>Insecta</taxon>
        <taxon>Pterygota</taxon>
        <taxon>Neoptera</taxon>
        <taxon>Endopterygota</taxon>
        <taxon>Coleoptera</taxon>
        <taxon>Polyphaga</taxon>
        <taxon>Scarabaeiformia</taxon>
        <taxon>Scarabaeidae</taxon>
        <taxon>Melolonthinae</taxon>
        <taxon>Holotrichia</taxon>
    </lineage>
</organism>
<gene>
    <name evidence="1" type="ORF">MML48_4g00011098</name>
</gene>